<keyword evidence="7" id="KW-0732">Signal</keyword>
<evidence type="ECO:0000256" key="3">
    <source>
        <dbReference type="ARBA" id="ARBA00013194"/>
    </source>
</evidence>
<comment type="similarity">
    <text evidence="2">Belongs to the FKBP-type PPIase family.</text>
</comment>
<gene>
    <name evidence="9" type="ORF">GCM10022202_22050</name>
</gene>
<dbReference type="Proteomes" id="UP001410795">
    <property type="component" value="Unassembled WGS sequence"/>
</dbReference>
<comment type="caution">
    <text evidence="9">The sequence shown here is derived from an EMBL/GenBank/DDBJ whole genome shotgun (WGS) entry which is preliminary data.</text>
</comment>
<evidence type="ECO:0000256" key="6">
    <source>
        <dbReference type="PROSITE-ProRule" id="PRU00277"/>
    </source>
</evidence>
<evidence type="ECO:0000259" key="8">
    <source>
        <dbReference type="PROSITE" id="PS50059"/>
    </source>
</evidence>
<dbReference type="RefSeq" id="WP_221857462.1">
    <property type="nucleotide sequence ID" value="NZ_BAAAYV010000010.1"/>
</dbReference>
<feature type="domain" description="PPIase FKBP-type" evidence="8">
    <location>
        <begin position="235"/>
        <end position="321"/>
    </location>
</feature>
<evidence type="ECO:0000256" key="5">
    <source>
        <dbReference type="ARBA" id="ARBA00023235"/>
    </source>
</evidence>
<evidence type="ECO:0000256" key="7">
    <source>
        <dbReference type="SAM" id="SignalP"/>
    </source>
</evidence>
<dbReference type="InterPro" id="IPR046357">
    <property type="entry name" value="PPIase_dom_sf"/>
</dbReference>
<sequence>MRRTAAVLSLVALVGAALVGCAPAGSADATCDRVADSDPETMDLIEVSGALDDAPDVHVFTPFAAAEDAYADVVTGDGPAITDVRQPGVLDITLFDGETGAALLGTAYSGDVSAVSPFSGMVEQFPAFEDALMCATEGSRIAVALSQDGVAPEAREYYAQAGFPDEGSLVAVIDVRKVLPRAASGQVEFNDGLGLPTVVRTPDGVPGVIVPDATAPDELVVQTLIKGDGPVVGDDEAVVVQYTGVTWDEREVFDSTWESGSPATFVPANVVPGFAAALEDQTVGSQIMVVIPPDQGYGDQAQGSIPAGSTLVFVIDVLGTAPADTLQTQ</sequence>
<dbReference type="PANTHER" id="PTHR43811">
    <property type="entry name" value="FKBP-TYPE PEPTIDYL-PROLYL CIS-TRANS ISOMERASE FKPA"/>
    <property type="match status" value="1"/>
</dbReference>
<dbReference type="SUPFAM" id="SSF54534">
    <property type="entry name" value="FKBP-like"/>
    <property type="match status" value="1"/>
</dbReference>
<dbReference type="Pfam" id="PF00254">
    <property type="entry name" value="FKBP_C"/>
    <property type="match status" value="1"/>
</dbReference>
<accession>A0ABP7BHC2</accession>
<proteinExistence type="inferred from homology"/>
<name>A0ABP7BHC2_9MICO</name>
<feature type="chain" id="PRO_5045591753" description="peptidylprolyl isomerase" evidence="7">
    <location>
        <begin position="28"/>
        <end position="329"/>
    </location>
</feature>
<dbReference type="PROSITE" id="PS50059">
    <property type="entry name" value="FKBP_PPIASE"/>
    <property type="match status" value="1"/>
</dbReference>
<organism evidence="9 10">
    <name type="scientific">Microbacterium marinilacus</name>
    <dbReference type="NCBI Taxonomy" id="415209"/>
    <lineage>
        <taxon>Bacteria</taxon>
        <taxon>Bacillati</taxon>
        <taxon>Actinomycetota</taxon>
        <taxon>Actinomycetes</taxon>
        <taxon>Micrococcales</taxon>
        <taxon>Microbacteriaceae</taxon>
        <taxon>Microbacterium</taxon>
    </lineage>
</organism>
<evidence type="ECO:0000313" key="9">
    <source>
        <dbReference type="EMBL" id="GAA3660657.1"/>
    </source>
</evidence>
<feature type="signal peptide" evidence="7">
    <location>
        <begin position="1"/>
        <end position="27"/>
    </location>
</feature>
<protein>
    <recommendedName>
        <fullName evidence="3 6">peptidylprolyl isomerase</fullName>
        <ecNumber evidence="3 6">5.2.1.8</ecNumber>
    </recommendedName>
</protein>
<dbReference type="EC" id="5.2.1.8" evidence="3 6"/>
<keyword evidence="4 6" id="KW-0697">Rotamase</keyword>
<keyword evidence="5 6" id="KW-0413">Isomerase</keyword>
<evidence type="ECO:0000256" key="4">
    <source>
        <dbReference type="ARBA" id="ARBA00023110"/>
    </source>
</evidence>
<evidence type="ECO:0000256" key="1">
    <source>
        <dbReference type="ARBA" id="ARBA00000971"/>
    </source>
</evidence>
<dbReference type="PROSITE" id="PS51257">
    <property type="entry name" value="PROKAR_LIPOPROTEIN"/>
    <property type="match status" value="1"/>
</dbReference>
<dbReference type="InterPro" id="IPR001179">
    <property type="entry name" value="PPIase_FKBP_dom"/>
</dbReference>
<dbReference type="EMBL" id="BAAAYV010000010">
    <property type="protein sequence ID" value="GAA3660657.1"/>
    <property type="molecule type" value="Genomic_DNA"/>
</dbReference>
<comment type="catalytic activity">
    <reaction evidence="1 6">
        <text>[protein]-peptidylproline (omega=180) = [protein]-peptidylproline (omega=0)</text>
        <dbReference type="Rhea" id="RHEA:16237"/>
        <dbReference type="Rhea" id="RHEA-COMP:10747"/>
        <dbReference type="Rhea" id="RHEA-COMP:10748"/>
        <dbReference type="ChEBI" id="CHEBI:83833"/>
        <dbReference type="ChEBI" id="CHEBI:83834"/>
        <dbReference type="EC" id="5.2.1.8"/>
    </reaction>
</comment>
<keyword evidence="10" id="KW-1185">Reference proteome</keyword>
<dbReference type="Gene3D" id="3.10.50.40">
    <property type="match status" value="1"/>
</dbReference>
<evidence type="ECO:0000256" key="2">
    <source>
        <dbReference type="ARBA" id="ARBA00006577"/>
    </source>
</evidence>
<dbReference type="PANTHER" id="PTHR43811:SF23">
    <property type="entry name" value="FKBP-TYPE 22 KDA PEPTIDYL-PROLYL CIS-TRANS ISOMERASE"/>
    <property type="match status" value="1"/>
</dbReference>
<evidence type="ECO:0000313" key="10">
    <source>
        <dbReference type="Proteomes" id="UP001410795"/>
    </source>
</evidence>
<reference evidence="10" key="1">
    <citation type="journal article" date="2019" name="Int. J. Syst. Evol. Microbiol.">
        <title>The Global Catalogue of Microorganisms (GCM) 10K type strain sequencing project: providing services to taxonomists for standard genome sequencing and annotation.</title>
        <authorList>
            <consortium name="The Broad Institute Genomics Platform"/>
            <consortium name="The Broad Institute Genome Sequencing Center for Infectious Disease"/>
            <person name="Wu L."/>
            <person name="Ma J."/>
        </authorList>
    </citation>
    <scope>NUCLEOTIDE SEQUENCE [LARGE SCALE GENOMIC DNA]</scope>
    <source>
        <strain evidence="10">JCM 16546</strain>
    </source>
</reference>